<dbReference type="EMBL" id="CM056744">
    <property type="protein sequence ID" value="KAJ8664745.1"/>
    <property type="molecule type" value="Genomic_DNA"/>
</dbReference>
<name>A0ACC2N0R6_9HYME</name>
<proteinExistence type="predicted"/>
<accession>A0ACC2N0R6</accession>
<evidence type="ECO:0000313" key="2">
    <source>
        <dbReference type="Proteomes" id="UP001239111"/>
    </source>
</evidence>
<evidence type="ECO:0000313" key="1">
    <source>
        <dbReference type="EMBL" id="KAJ8664745.1"/>
    </source>
</evidence>
<reference evidence="1" key="1">
    <citation type="submission" date="2023-04" db="EMBL/GenBank/DDBJ databases">
        <title>A chromosome-level genome assembly of the parasitoid wasp Eretmocerus hayati.</title>
        <authorList>
            <person name="Zhong Y."/>
            <person name="Liu S."/>
            <person name="Liu Y."/>
        </authorList>
    </citation>
    <scope>NUCLEOTIDE SEQUENCE</scope>
    <source>
        <strain evidence="1">ZJU_SS_LIU_2023</strain>
    </source>
</reference>
<organism evidence="1 2">
    <name type="scientific">Eretmocerus hayati</name>
    <dbReference type="NCBI Taxonomy" id="131215"/>
    <lineage>
        <taxon>Eukaryota</taxon>
        <taxon>Metazoa</taxon>
        <taxon>Ecdysozoa</taxon>
        <taxon>Arthropoda</taxon>
        <taxon>Hexapoda</taxon>
        <taxon>Insecta</taxon>
        <taxon>Pterygota</taxon>
        <taxon>Neoptera</taxon>
        <taxon>Endopterygota</taxon>
        <taxon>Hymenoptera</taxon>
        <taxon>Apocrita</taxon>
        <taxon>Proctotrupomorpha</taxon>
        <taxon>Chalcidoidea</taxon>
        <taxon>Aphelinidae</taxon>
        <taxon>Aphelininae</taxon>
        <taxon>Eretmocerus</taxon>
    </lineage>
</organism>
<comment type="caution">
    <text evidence="1">The sequence shown here is derived from an EMBL/GenBank/DDBJ whole genome shotgun (WGS) entry which is preliminary data.</text>
</comment>
<dbReference type="Proteomes" id="UP001239111">
    <property type="component" value="Chromosome 4"/>
</dbReference>
<protein>
    <submittedName>
        <fullName evidence="1">Uncharacterized protein</fullName>
    </submittedName>
</protein>
<gene>
    <name evidence="1" type="ORF">QAD02_006407</name>
</gene>
<sequence length="393" mass="45510">MIVKIVLLVYCKIILSSAVVNVHRHVFIPGETYLESVTLYNTSIIYVTCQSPLSFFKDCNLTIENSDSSDKVTKTTCVIPIVKDSQYEVSQSSRIFTSSDKVIVVSGDRDQRDNSRSLIYYVFHPPNCTVTMNKIYIQDKDMSIKKFVEDSLILFGEGTFEMIYEDKVHCNENCSGIFDYSGNLINGPNEFNLRISRTGEMVHRIQPNDMGCEFCIQLASEERLNTSLVLNKNLMDILSSRDNSVKISSSHGILTVCKLESVPSDFLNCSQGDLTSWYKLDMGFRFEDVVIYNLPKNEGMMVVAIRRENHRRSFNHQIILTVFDHRRRKFGNVNVGMLFSRNYLTFIYIYMNVNDSNEYCLSMFEHADFRHEYEYDAMCFPKDYFMDLIGRSY</sequence>
<keyword evidence="2" id="KW-1185">Reference proteome</keyword>